<comment type="caution">
    <text evidence="2">The sequence shown here is derived from an EMBL/GenBank/DDBJ whole genome shotgun (WGS) entry which is preliminary data.</text>
</comment>
<reference evidence="2" key="1">
    <citation type="submission" date="2020-06" db="EMBL/GenBank/DDBJ databases">
        <authorList>
            <person name="Li T."/>
            <person name="Hu X."/>
            <person name="Zhang T."/>
            <person name="Song X."/>
            <person name="Zhang H."/>
            <person name="Dai N."/>
            <person name="Sheng W."/>
            <person name="Hou X."/>
            <person name="Wei L."/>
        </authorList>
    </citation>
    <scope>NUCLEOTIDE SEQUENCE</scope>
    <source>
        <strain evidence="2">K16</strain>
        <tissue evidence="2">Leaf</tissue>
    </source>
</reference>
<gene>
    <name evidence="2" type="ORF">Sango_3015100</name>
</gene>
<dbReference type="Pfam" id="PF17919">
    <property type="entry name" value="RT_RNaseH_2"/>
    <property type="match status" value="1"/>
</dbReference>
<organism evidence="2 3">
    <name type="scientific">Sesamum angolense</name>
    <dbReference type="NCBI Taxonomy" id="2727404"/>
    <lineage>
        <taxon>Eukaryota</taxon>
        <taxon>Viridiplantae</taxon>
        <taxon>Streptophyta</taxon>
        <taxon>Embryophyta</taxon>
        <taxon>Tracheophyta</taxon>
        <taxon>Spermatophyta</taxon>
        <taxon>Magnoliopsida</taxon>
        <taxon>eudicotyledons</taxon>
        <taxon>Gunneridae</taxon>
        <taxon>Pentapetalae</taxon>
        <taxon>asterids</taxon>
        <taxon>lamiids</taxon>
        <taxon>Lamiales</taxon>
        <taxon>Pedaliaceae</taxon>
        <taxon>Sesamum</taxon>
    </lineage>
</organism>
<dbReference type="PANTHER" id="PTHR24559:SF439">
    <property type="entry name" value="RETROTRANSPOSON, UNCLASSIFIED-LIKE PROTEIN"/>
    <property type="match status" value="1"/>
</dbReference>
<dbReference type="Proteomes" id="UP001289374">
    <property type="component" value="Unassembled WGS sequence"/>
</dbReference>
<dbReference type="PANTHER" id="PTHR24559">
    <property type="entry name" value="TRANSPOSON TY3-I GAG-POL POLYPROTEIN"/>
    <property type="match status" value="1"/>
</dbReference>
<sequence>MKRQTTLTVSCGRVLKAKAQTMIFTQVQSDDKDDKKKCSISNYIRNDAEENIAQTYHINLIEDGEVNKLIKFGFIQEVKYPTWIFSIVPVVKLYPSWMDRLDTTKYNADATYQRAIQKICDDMLHKNVECYVDDLVVKSKKRENHFHDLRKAFEHLRRNQLKMNPSQYRRQLENAKTAKHPQAQKFATKASISPEVYFKSSRSLSTIQPFDEKNVPFQWDEACDKVFKTIKSYLMKPTVLVAPVLDRPLILYVATQERSVGILLAQKNDEGKENALYYLSRTMTPNELKY</sequence>
<dbReference type="SUPFAM" id="SSF56672">
    <property type="entry name" value="DNA/RNA polymerases"/>
    <property type="match status" value="1"/>
</dbReference>
<dbReference type="InterPro" id="IPR043128">
    <property type="entry name" value="Rev_trsase/Diguanyl_cyclase"/>
</dbReference>
<dbReference type="InterPro" id="IPR043502">
    <property type="entry name" value="DNA/RNA_pol_sf"/>
</dbReference>
<evidence type="ECO:0000259" key="1">
    <source>
        <dbReference type="Pfam" id="PF17919"/>
    </source>
</evidence>
<dbReference type="InterPro" id="IPR041577">
    <property type="entry name" value="RT_RNaseH_2"/>
</dbReference>
<proteinExistence type="predicted"/>
<reference evidence="2" key="2">
    <citation type="journal article" date="2024" name="Plant">
        <title>Genomic evolution and insights into agronomic trait innovations of Sesamum species.</title>
        <authorList>
            <person name="Miao H."/>
            <person name="Wang L."/>
            <person name="Qu L."/>
            <person name="Liu H."/>
            <person name="Sun Y."/>
            <person name="Le M."/>
            <person name="Wang Q."/>
            <person name="Wei S."/>
            <person name="Zheng Y."/>
            <person name="Lin W."/>
            <person name="Duan Y."/>
            <person name="Cao H."/>
            <person name="Xiong S."/>
            <person name="Wang X."/>
            <person name="Wei L."/>
            <person name="Li C."/>
            <person name="Ma Q."/>
            <person name="Ju M."/>
            <person name="Zhao R."/>
            <person name="Li G."/>
            <person name="Mu C."/>
            <person name="Tian Q."/>
            <person name="Mei H."/>
            <person name="Zhang T."/>
            <person name="Gao T."/>
            <person name="Zhang H."/>
        </authorList>
    </citation>
    <scope>NUCLEOTIDE SEQUENCE</scope>
    <source>
        <strain evidence="2">K16</strain>
    </source>
</reference>
<feature type="domain" description="Reverse transcriptase/retrotransposon-derived protein RNase H-like" evidence="1">
    <location>
        <begin position="219"/>
        <end position="290"/>
    </location>
</feature>
<evidence type="ECO:0000313" key="2">
    <source>
        <dbReference type="EMBL" id="KAK4380952.1"/>
    </source>
</evidence>
<name>A0AAE1T3F5_9LAMI</name>
<evidence type="ECO:0000313" key="3">
    <source>
        <dbReference type="Proteomes" id="UP001289374"/>
    </source>
</evidence>
<accession>A0AAE1T3F5</accession>
<protein>
    <recommendedName>
        <fullName evidence="1">Reverse transcriptase/retrotransposon-derived protein RNase H-like domain-containing protein</fullName>
    </recommendedName>
</protein>
<dbReference type="AlphaFoldDB" id="A0AAE1T3F5"/>
<dbReference type="InterPro" id="IPR053134">
    <property type="entry name" value="RNA-dir_DNA_polymerase"/>
</dbReference>
<dbReference type="Gene3D" id="3.30.70.270">
    <property type="match status" value="1"/>
</dbReference>
<dbReference type="EMBL" id="JACGWL010000991">
    <property type="protein sequence ID" value="KAK4380952.1"/>
    <property type="molecule type" value="Genomic_DNA"/>
</dbReference>
<keyword evidence="3" id="KW-1185">Reference proteome</keyword>